<feature type="transmembrane region" description="Helical" evidence="1">
    <location>
        <begin position="21"/>
        <end position="37"/>
    </location>
</feature>
<name>A0ABY4QWZ3_9ACTN</name>
<protein>
    <recommendedName>
        <fullName evidence="4">Glycosyltransferase RgtA/B/C/D-like domain-containing protein</fullName>
    </recommendedName>
</protein>
<feature type="transmembrane region" description="Helical" evidence="1">
    <location>
        <begin position="425"/>
        <end position="444"/>
    </location>
</feature>
<feature type="transmembrane region" description="Helical" evidence="1">
    <location>
        <begin position="272"/>
        <end position="289"/>
    </location>
</feature>
<dbReference type="EMBL" id="CP097332">
    <property type="protein sequence ID" value="UQX87883.1"/>
    <property type="molecule type" value="Genomic_DNA"/>
</dbReference>
<accession>A0ABY4QWZ3</accession>
<dbReference type="RefSeq" id="WP_249770847.1">
    <property type="nucleotide sequence ID" value="NZ_CP097332.1"/>
</dbReference>
<reference evidence="2" key="2">
    <citation type="submission" date="2022-05" db="EMBL/GenBank/DDBJ databases">
        <authorList>
            <person name="Kim J.-S."/>
            <person name="Lee K."/>
            <person name="Suh M."/>
            <person name="Eom M."/>
            <person name="Kim J.-S."/>
            <person name="Kim D.-S."/>
            <person name="Ko S.-H."/>
            <person name="Shin Y."/>
            <person name="Lee J.-S."/>
        </authorList>
    </citation>
    <scope>NUCLEOTIDE SEQUENCE</scope>
    <source>
        <strain evidence="2">N237</strain>
    </source>
</reference>
<feature type="transmembrane region" description="Helical" evidence="1">
    <location>
        <begin position="320"/>
        <end position="337"/>
    </location>
</feature>
<evidence type="ECO:0008006" key="4">
    <source>
        <dbReference type="Google" id="ProtNLM"/>
    </source>
</evidence>
<keyword evidence="1" id="KW-1133">Transmembrane helix</keyword>
<evidence type="ECO:0000256" key="1">
    <source>
        <dbReference type="SAM" id="Phobius"/>
    </source>
</evidence>
<sequence length="646" mass="70254">MSAGTVPRAGRSAGAERTSSYVFGVVLLLAVALWVWALSRTHVDTLGETGLLSALPVVWYIALALALALCAGSICLPRVVGWRVGSAFLVLMAILYATSAKIEPVPRLPWVYKHIAVTRYIELHGSVNPKIDIYNRWPGFFSLAAYFGRITGISDPISYVAWTEAGFALAWAFLVFAIARSLSQSPRVCWTAALLFSLLDWIGQNYFSPQAFGFTLYLVVCLLALTYLRRDPRGVGGAVERVVARLVRRSPDAPAYAVPTREESRRHRRANGRSKVAAIVAIIVLQVVISVSHQLTPYLLVAGLIPLFVVGYLRPLWLGVVVAVIPVLYLIPNYSYIEQHFGLFSGYDPVANATYTVTRARPVSAAHWQAMGTRVLTAIAYLLALGGLIRRARSGDVRTAVMVAWLSFAPTVSLFSQSYGGEGRLRIVLFALPWLSVAASWLLWPSRFARTDQAASYESGSGGDTAEAAAPTAVRARPWTDHLPSGRNRAVVALVLVVVAAISVPTSLQPERDDQISPADVTAAHWLDSRVQPSDVVLTAAPNFPAILGPHYDYIVNTNGSLSGNKFHFLGTLNTADVLATIKLIGNGKGKSAYVVFSRIQQRFADEHGLFETGELASVEQGLTTSAQARKVYDRDGTRIFEISTN</sequence>
<evidence type="ECO:0000313" key="2">
    <source>
        <dbReference type="EMBL" id="UQX87883.1"/>
    </source>
</evidence>
<evidence type="ECO:0000313" key="3">
    <source>
        <dbReference type="Proteomes" id="UP001056336"/>
    </source>
</evidence>
<feature type="transmembrane region" description="Helical" evidence="1">
    <location>
        <begin position="295"/>
        <end position="313"/>
    </location>
</feature>
<feature type="transmembrane region" description="Helical" evidence="1">
    <location>
        <begin position="57"/>
        <end position="77"/>
    </location>
</feature>
<keyword evidence="3" id="KW-1185">Reference proteome</keyword>
<feature type="transmembrane region" description="Helical" evidence="1">
    <location>
        <begin position="84"/>
        <end position="102"/>
    </location>
</feature>
<feature type="transmembrane region" description="Helical" evidence="1">
    <location>
        <begin position="159"/>
        <end position="179"/>
    </location>
</feature>
<feature type="transmembrane region" description="Helical" evidence="1">
    <location>
        <begin position="371"/>
        <end position="389"/>
    </location>
</feature>
<keyword evidence="1" id="KW-0812">Transmembrane</keyword>
<proteinExistence type="predicted"/>
<feature type="transmembrane region" description="Helical" evidence="1">
    <location>
        <begin position="401"/>
        <end position="419"/>
    </location>
</feature>
<reference evidence="2" key="1">
    <citation type="journal article" date="2018" name="Int. J. Syst. Evol. Microbiol.">
        <title>Jatrophihabitans telluris sp. nov., isolated from sediment soil of lava forest wetlands and the emended description of the genus Jatrophihabitans.</title>
        <authorList>
            <person name="Lee K.C."/>
            <person name="Suh M.K."/>
            <person name="Eom M.K."/>
            <person name="Kim K.K."/>
            <person name="Kim J.S."/>
            <person name="Kim D.S."/>
            <person name="Ko S.H."/>
            <person name="Shin Y.K."/>
            <person name="Lee J.S."/>
        </authorList>
    </citation>
    <scope>NUCLEOTIDE SEQUENCE</scope>
    <source>
        <strain evidence="2">N237</strain>
    </source>
</reference>
<keyword evidence="1" id="KW-0472">Membrane</keyword>
<dbReference type="Proteomes" id="UP001056336">
    <property type="component" value="Chromosome"/>
</dbReference>
<organism evidence="2 3">
    <name type="scientific">Jatrophihabitans telluris</name>
    <dbReference type="NCBI Taxonomy" id="2038343"/>
    <lineage>
        <taxon>Bacteria</taxon>
        <taxon>Bacillati</taxon>
        <taxon>Actinomycetota</taxon>
        <taxon>Actinomycetes</taxon>
        <taxon>Jatrophihabitantales</taxon>
        <taxon>Jatrophihabitantaceae</taxon>
        <taxon>Jatrophihabitans</taxon>
    </lineage>
</organism>
<feature type="transmembrane region" description="Helical" evidence="1">
    <location>
        <begin position="210"/>
        <end position="228"/>
    </location>
</feature>
<gene>
    <name evidence="2" type="ORF">M6D93_16475</name>
</gene>